<dbReference type="Proteomes" id="UP000663929">
    <property type="component" value="Chromosome"/>
</dbReference>
<dbReference type="AlphaFoldDB" id="A0A8A4TPU9"/>
<dbReference type="EMBL" id="CP071793">
    <property type="protein sequence ID" value="QTD51573.1"/>
    <property type="molecule type" value="Genomic_DNA"/>
</dbReference>
<dbReference type="InterPro" id="IPR000209">
    <property type="entry name" value="Peptidase_S8/S53_dom"/>
</dbReference>
<dbReference type="SUPFAM" id="SSF52743">
    <property type="entry name" value="Subtilisin-like"/>
    <property type="match status" value="1"/>
</dbReference>
<dbReference type="SUPFAM" id="SSF49785">
    <property type="entry name" value="Galactose-binding domain-like"/>
    <property type="match status" value="1"/>
</dbReference>
<dbReference type="GO" id="GO:0004252">
    <property type="term" value="F:serine-type endopeptidase activity"/>
    <property type="evidence" value="ECO:0007669"/>
    <property type="project" value="UniProtKB-UniRule"/>
</dbReference>
<dbReference type="InterPro" id="IPR022398">
    <property type="entry name" value="Peptidase_S8_His-AS"/>
</dbReference>
<dbReference type="InterPro" id="IPR023828">
    <property type="entry name" value="Peptidase_S8_Ser-AS"/>
</dbReference>
<accession>A0A8A4TPU9</accession>
<dbReference type="InterPro" id="IPR008979">
    <property type="entry name" value="Galactose-bd-like_sf"/>
</dbReference>
<feature type="active site" description="Charge relay system" evidence="4">
    <location>
        <position position="529"/>
    </location>
</feature>
<dbReference type="InterPro" id="IPR036116">
    <property type="entry name" value="FN3_sf"/>
</dbReference>
<feature type="signal peptide" evidence="5">
    <location>
        <begin position="1"/>
        <end position="28"/>
    </location>
</feature>
<dbReference type="PROSITE" id="PS50853">
    <property type="entry name" value="FN3"/>
    <property type="match status" value="1"/>
</dbReference>
<dbReference type="InterPro" id="IPR003961">
    <property type="entry name" value="FN3_dom"/>
</dbReference>
<dbReference type="PANTHER" id="PTHR43399">
    <property type="entry name" value="SUBTILISIN-RELATED"/>
    <property type="match status" value="1"/>
</dbReference>
<dbReference type="PRINTS" id="PR00723">
    <property type="entry name" value="SUBTILISIN"/>
</dbReference>
<evidence type="ECO:0000256" key="3">
    <source>
        <dbReference type="ARBA" id="ARBA00022825"/>
    </source>
</evidence>
<dbReference type="Pfam" id="PF00082">
    <property type="entry name" value="Peptidase_S8"/>
    <property type="match status" value="1"/>
</dbReference>
<dbReference type="PROSITE" id="PS00137">
    <property type="entry name" value="SUBTILASE_HIS"/>
    <property type="match status" value="1"/>
</dbReference>
<evidence type="ECO:0000256" key="1">
    <source>
        <dbReference type="ARBA" id="ARBA00022670"/>
    </source>
</evidence>
<dbReference type="KEGG" id="scor:J3U87_03810"/>
<dbReference type="PROSITE" id="PS51892">
    <property type="entry name" value="SUBTILASE"/>
    <property type="match status" value="1"/>
</dbReference>
<sequence length="1176" mass="124510">MTTKWLPRRARHLSTFLLFALITMPSFAFKEPDDRARAVPPTPPDANSAARLSQDGDLVVMRGAAFDPVTEQPDFSARGLPNITSTRYGLVQLAANRPDGLKELRALGVRVFGYLPHRTYQIALTPAMRATLEAHPAVRWVGPYRSGYKVDPALWPGQPVEALQEINVIGFKGVDIAAAASLLGNRIGAANRTLVLETAYQPLARFVVPAAQVDAFVAAAATIEDIAWVEPEIAPRLENGDSVSPTQGNDTSGTPIYDQGITGTGQIVAVTDSGLDRNQCWFTQYDNGLGVNNAQTDAEDIVPPAIGTTFPDRKVFGYFVLPGASPYDDNEVCTTSPTSYHGTHVAGTVAGDRGDVATPDSANYLNNDEDGMAPNAQILFYDSGNDDTGCLSGLAIDIELMFDSSFAAGARIHTNSWGAGSDGVYRSRDQSVDAATWRMEDMMVIKSAGNAGNTTTVSSPGNSKNILTVGALGHGNSTTIAGFSSRGPTVDGRVKPDISAPGTSIASAAGDDNDTTEACPNAASLSGTSMAAPTVAGSAALVREYFTTGFYPSGQRTIGDAWNPPGMVLKATLLNSTLNLGMPSFNTGWGRVWLDNNLYFSSTDDDRRLRIFSRTNETGLETGESNTYELTLPDGGELRATLVWFDPPADLSAGITLVNNLDLEVRSPGGMTFLGNQFSGGESQTGGAADTLNTVEQVALSNTSAGTWTFTVRGTGVPGNGDLFTDRQGYALVISHPTCTISVDSAPDNVLATVNPGTPQQVSVTFDAVPGATGYQIYRTLGDCIQTGANFQLVGNATTNSFEDTHTIGGFQYAYMVRAYDDCGIGPLSDCVMTTSEASCPLPPEFDSGSLAVTNSSTASGCAIDVNWSAATAACPGTGVTYNVYRSTDPFFTPSADSLIATLLETTTYTDESVLPLTTYFYVVRAEDTSGDGSGPNAGNESLGLDRVLGTAYENLSAGTFADSAEGTILMNLESPWSITDNRSADGDFSYYNAADSDELYQPNVCAAITTPTLELQAATTSVLSYQTRFNVEADWDGVVVEISTDEGQNWQDLPPDGGYPNDFSSTGDPPGNACAYPASQGAFNGSSNGEFQAFSHDLSAFAGSSVQIRWRFSSDGGAEEEGFYLDDIQITNAETPQACCLSTSVFQTSRAMWPNGQINILRLIEFLNTQCQFGL</sequence>
<dbReference type="InterPro" id="IPR013783">
    <property type="entry name" value="Ig-like_fold"/>
</dbReference>
<feature type="active site" description="Charge relay system" evidence="4">
    <location>
        <position position="341"/>
    </location>
</feature>
<dbReference type="SUPFAM" id="SSF49265">
    <property type="entry name" value="Fibronectin type III"/>
    <property type="match status" value="1"/>
</dbReference>
<dbReference type="InterPro" id="IPR034058">
    <property type="entry name" value="TagA/B/C/D_pept_dom"/>
</dbReference>
<keyword evidence="5" id="KW-0732">Signal</keyword>
<name>A0A8A4TPU9_SULCO</name>
<feature type="chain" id="PRO_5035276693" evidence="5">
    <location>
        <begin position="29"/>
        <end position="1176"/>
    </location>
</feature>
<dbReference type="CDD" id="cd04842">
    <property type="entry name" value="Peptidases_S8_Kp43_protease"/>
    <property type="match status" value="1"/>
</dbReference>
<dbReference type="Gene3D" id="2.60.120.380">
    <property type="match status" value="1"/>
</dbReference>
<evidence type="ECO:0000313" key="7">
    <source>
        <dbReference type="EMBL" id="QTD51573.1"/>
    </source>
</evidence>
<evidence type="ECO:0000256" key="2">
    <source>
        <dbReference type="ARBA" id="ARBA00022801"/>
    </source>
</evidence>
<gene>
    <name evidence="7" type="ORF">J3U87_03810</name>
</gene>
<comment type="similarity">
    <text evidence="4">Belongs to the peptidase S8 family.</text>
</comment>
<dbReference type="InterPro" id="IPR051048">
    <property type="entry name" value="Peptidase_S8/S53_subtilisin"/>
</dbReference>
<keyword evidence="1 4" id="KW-0645">Protease</keyword>
<evidence type="ECO:0000259" key="6">
    <source>
        <dbReference type="PROSITE" id="PS50853"/>
    </source>
</evidence>
<dbReference type="Gene3D" id="2.60.40.10">
    <property type="entry name" value="Immunoglobulins"/>
    <property type="match status" value="2"/>
</dbReference>
<evidence type="ECO:0000256" key="5">
    <source>
        <dbReference type="SAM" id="SignalP"/>
    </source>
</evidence>
<proteinExistence type="inferred from homology"/>
<feature type="domain" description="Fibronectin type-III" evidence="6">
    <location>
        <begin position="746"/>
        <end position="839"/>
    </location>
</feature>
<keyword evidence="2 4" id="KW-0378">Hydrolase</keyword>
<dbReference type="GO" id="GO:0006508">
    <property type="term" value="P:proteolysis"/>
    <property type="evidence" value="ECO:0007669"/>
    <property type="project" value="UniProtKB-KW"/>
</dbReference>
<dbReference type="Gene3D" id="3.40.50.200">
    <property type="entry name" value="Peptidase S8/S53 domain"/>
    <property type="match status" value="1"/>
</dbReference>
<dbReference type="Gene3D" id="2.60.120.260">
    <property type="entry name" value="Galactose-binding domain-like"/>
    <property type="match status" value="1"/>
</dbReference>
<dbReference type="PROSITE" id="PS00138">
    <property type="entry name" value="SUBTILASE_SER"/>
    <property type="match status" value="1"/>
</dbReference>
<reference evidence="7" key="1">
    <citation type="submission" date="2021-03" db="EMBL/GenBank/DDBJ databases">
        <title>Acanthopleuribacteraceae sp. M133.</title>
        <authorList>
            <person name="Wang G."/>
        </authorList>
    </citation>
    <scope>NUCLEOTIDE SEQUENCE</scope>
    <source>
        <strain evidence="7">M133</strain>
    </source>
</reference>
<dbReference type="InterPro" id="IPR036852">
    <property type="entry name" value="Peptidase_S8/S53_dom_sf"/>
</dbReference>
<keyword evidence="3 4" id="KW-0720">Serine protease</keyword>
<keyword evidence="8" id="KW-1185">Reference proteome</keyword>
<dbReference type="RefSeq" id="WP_237381701.1">
    <property type="nucleotide sequence ID" value="NZ_CP071793.1"/>
</dbReference>
<evidence type="ECO:0000256" key="4">
    <source>
        <dbReference type="PROSITE-ProRule" id="PRU01240"/>
    </source>
</evidence>
<organism evidence="7 8">
    <name type="scientific">Sulfidibacter corallicola</name>
    <dbReference type="NCBI Taxonomy" id="2818388"/>
    <lineage>
        <taxon>Bacteria</taxon>
        <taxon>Pseudomonadati</taxon>
        <taxon>Acidobacteriota</taxon>
        <taxon>Holophagae</taxon>
        <taxon>Acanthopleuribacterales</taxon>
        <taxon>Acanthopleuribacteraceae</taxon>
        <taxon>Sulfidibacter</taxon>
    </lineage>
</organism>
<dbReference type="PANTHER" id="PTHR43399:SF5">
    <property type="entry name" value="PEPTIDASE S8 FAMILY WITH PROTEASE-ASSOCIATED DOMAIN"/>
    <property type="match status" value="1"/>
</dbReference>
<dbReference type="Pfam" id="PF20773">
    <property type="entry name" value="InhA-like_MAM"/>
    <property type="match status" value="1"/>
</dbReference>
<evidence type="ECO:0000313" key="8">
    <source>
        <dbReference type="Proteomes" id="UP000663929"/>
    </source>
</evidence>
<feature type="active site" description="Charge relay system" evidence="4">
    <location>
        <position position="272"/>
    </location>
</feature>
<dbReference type="InterPro" id="IPR015500">
    <property type="entry name" value="Peptidase_S8_subtilisin-rel"/>
</dbReference>
<protein>
    <submittedName>
        <fullName evidence="7">S8 family serine peptidase</fullName>
    </submittedName>
</protein>